<proteinExistence type="predicted"/>
<dbReference type="Proteomes" id="UP001383192">
    <property type="component" value="Unassembled WGS sequence"/>
</dbReference>
<sequence>MKFSLRNHDAPFHKPSGLGPGYRTLIKASIYLADMPRKVGSISIGSSENHTQVAVQVSFENNQSVTVQYNLNDVVVATAVTAVQSVLIDVANTGSSESTLTKGRFDSDILAPLPRTCLAVGRNATKSTHRISIESCLSSTALPPGNFDLDDHESEDGEAATFDDFEDLTGHEQADGEGDIEVAGLTKVPLRVQPSRV</sequence>
<keyword evidence="2" id="KW-1185">Reference proteome</keyword>
<protein>
    <submittedName>
        <fullName evidence="1">Uncharacterized protein</fullName>
    </submittedName>
</protein>
<gene>
    <name evidence="1" type="ORF">VNI00_013860</name>
</gene>
<dbReference type="EMBL" id="JAYKXP010000073">
    <property type="protein sequence ID" value="KAK7030914.1"/>
    <property type="molecule type" value="Genomic_DNA"/>
</dbReference>
<name>A0AAW0C064_9AGAR</name>
<organism evidence="1 2">
    <name type="scientific">Paramarasmius palmivorus</name>
    <dbReference type="NCBI Taxonomy" id="297713"/>
    <lineage>
        <taxon>Eukaryota</taxon>
        <taxon>Fungi</taxon>
        <taxon>Dikarya</taxon>
        <taxon>Basidiomycota</taxon>
        <taxon>Agaricomycotina</taxon>
        <taxon>Agaricomycetes</taxon>
        <taxon>Agaricomycetidae</taxon>
        <taxon>Agaricales</taxon>
        <taxon>Marasmiineae</taxon>
        <taxon>Marasmiaceae</taxon>
        <taxon>Paramarasmius</taxon>
    </lineage>
</organism>
<dbReference type="AlphaFoldDB" id="A0AAW0C064"/>
<reference evidence="1 2" key="1">
    <citation type="submission" date="2024-01" db="EMBL/GenBank/DDBJ databases">
        <title>A draft genome for a cacao thread blight-causing isolate of Paramarasmius palmivorus.</title>
        <authorList>
            <person name="Baruah I.K."/>
            <person name="Bukari Y."/>
            <person name="Amoako-Attah I."/>
            <person name="Meinhardt L.W."/>
            <person name="Bailey B.A."/>
            <person name="Cohen S.P."/>
        </authorList>
    </citation>
    <scope>NUCLEOTIDE SEQUENCE [LARGE SCALE GENOMIC DNA]</scope>
    <source>
        <strain evidence="1 2">GH-12</strain>
    </source>
</reference>
<comment type="caution">
    <text evidence="1">The sequence shown here is derived from an EMBL/GenBank/DDBJ whole genome shotgun (WGS) entry which is preliminary data.</text>
</comment>
<evidence type="ECO:0000313" key="1">
    <source>
        <dbReference type="EMBL" id="KAK7030914.1"/>
    </source>
</evidence>
<evidence type="ECO:0000313" key="2">
    <source>
        <dbReference type="Proteomes" id="UP001383192"/>
    </source>
</evidence>
<accession>A0AAW0C064</accession>